<accession>A0ABY6G3L4</accession>
<keyword evidence="1" id="KW-1133">Transmembrane helix</keyword>
<reference evidence="2" key="1">
    <citation type="submission" date="2022-10" db="EMBL/GenBank/DDBJ databases">
        <title>Whole-Genome Sequencing of Brachybacterium huguangmaarense BRM-3, Isolated from Betula schmidtii.</title>
        <authorList>
            <person name="Haam D."/>
        </authorList>
    </citation>
    <scope>NUCLEOTIDE SEQUENCE</scope>
    <source>
        <strain evidence="2">BRM-3</strain>
    </source>
</reference>
<dbReference type="EMBL" id="CP107020">
    <property type="protein sequence ID" value="UYG17685.1"/>
    <property type="molecule type" value="Genomic_DNA"/>
</dbReference>
<protein>
    <submittedName>
        <fullName evidence="2">DUF3995 domain-containing protein</fullName>
    </submittedName>
</protein>
<feature type="transmembrane region" description="Helical" evidence="1">
    <location>
        <begin position="132"/>
        <end position="150"/>
    </location>
</feature>
<organism evidence="2 3">
    <name type="scientific">Brachybacterium huguangmaarense</name>
    <dbReference type="NCBI Taxonomy" id="1652028"/>
    <lineage>
        <taxon>Bacteria</taxon>
        <taxon>Bacillati</taxon>
        <taxon>Actinomycetota</taxon>
        <taxon>Actinomycetes</taxon>
        <taxon>Micrococcales</taxon>
        <taxon>Dermabacteraceae</taxon>
        <taxon>Brachybacterium</taxon>
    </lineage>
</organism>
<evidence type="ECO:0000313" key="3">
    <source>
        <dbReference type="Proteomes" id="UP001164305"/>
    </source>
</evidence>
<feature type="transmembrane region" description="Helical" evidence="1">
    <location>
        <begin position="90"/>
        <end position="112"/>
    </location>
</feature>
<dbReference type="Proteomes" id="UP001164305">
    <property type="component" value="Chromosome"/>
</dbReference>
<keyword evidence="1" id="KW-0812">Transmembrane</keyword>
<keyword evidence="1" id="KW-0472">Membrane</keyword>
<gene>
    <name evidence="2" type="ORF">BRM3_04490</name>
</gene>
<dbReference type="Pfam" id="PF13160">
    <property type="entry name" value="DUF3995"/>
    <property type="match status" value="1"/>
</dbReference>
<feature type="transmembrane region" description="Helical" evidence="1">
    <location>
        <begin position="55"/>
        <end position="78"/>
    </location>
</feature>
<feature type="transmembrane region" description="Helical" evidence="1">
    <location>
        <begin position="12"/>
        <end position="35"/>
    </location>
</feature>
<keyword evidence="3" id="KW-1185">Reference proteome</keyword>
<proteinExistence type="predicted"/>
<evidence type="ECO:0000313" key="2">
    <source>
        <dbReference type="EMBL" id="UYG17685.1"/>
    </source>
</evidence>
<evidence type="ECO:0000256" key="1">
    <source>
        <dbReference type="SAM" id="Phobius"/>
    </source>
</evidence>
<sequence>MSERTTTAGGAGAAAFAVAASVGIVHGMFSLYWALGGTWLLATVGSRMVEQFADARGALALVGIVKLVAAAAPLVLALRGWPVRRPARAVCWTGAAVLVVWGGAGAVAAQLVLAGAVAPDGGVDRAGMIGHAWIWDPMFVLWGVALAVGLTRTRRRRTNPGARR</sequence>
<dbReference type="InterPro" id="IPR025058">
    <property type="entry name" value="DUF3995"/>
</dbReference>
<dbReference type="RefSeq" id="WP_263594893.1">
    <property type="nucleotide sequence ID" value="NZ_CP107020.1"/>
</dbReference>
<name>A0ABY6G3L4_9MICO</name>